<name>A0AAV8P0V7_ENSVE</name>
<protein>
    <submittedName>
        <fullName evidence="1">Uncharacterized protein</fullName>
    </submittedName>
</protein>
<keyword evidence="2" id="KW-1185">Reference proteome</keyword>
<accession>A0AAV8P0V7</accession>
<gene>
    <name evidence="1" type="ORF">OPV22_033362</name>
</gene>
<dbReference type="Proteomes" id="UP001222027">
    <property type="component" value="Unassembled WGS sequence"/>
</dbReference>
<comment type="caution">
    <text evidence="1">The sequence shown here is derived from an EMBL/GenBank/DDBJ whole genome shotgun (WGS) entry which is preliminary data.</text>
</comment>
<evidence type="ECO:0000313" key="1">
    <source>
        <dbReference type="EMBL" id="KAJ8460436.1"/>
    </source>
</evidence>
<proteinExistence type="predicted"/>
<dbReference type="AlphaFoldDB" id="A0AAV8P0V7"/>
<reference evidence="1 2" key="1">
    <citation type="submission" date="2022-12" db="EMBL/GenBank/DDBJ databases">
        <title>Chromosome-scale assembly of the Ensete ventricosum genome.</title>
        <authorList>
            <person name="Dussert Y."/>
            <person name="Stocks J."/>
            <person name="Wendawek A."/>
            <person name="Woldeyes F."/>
            <person name="Nichols R.A."/>
            <person name="Borrell J.S."/>
        </authorList>
    </citation>
    <scope>NUCLEOTIDE SEQUENCE [LARGE SCALE GENOMIC DNA]</scope>
    <source>
        <strain evidence="2">cv. Maze</strain>
        <tissue evidence="1">Seeds</tissue>
    </source>
</reference>
<organism evidence="1 2">
    <name type="scientific">Ensete ventricosum</name>
    <name type="common">Abyssinian banana</name>
    <name type="synonym">Musa ensete</name>
    <dbReference type="NCBI Taxonomy" id="4639"/>
    <lineage>
        <taxon>Eukaryota</taxon>
        <taxon>Viridiplantae</taxon>
        <taxon>Streptophyta</taxon>
        <taxon>Embryophyta</taxon>
        <taxon>Tracheophyta</taxon>
        <taxon>Spermatophyta</taxon>
        <taxon>Magnoliopsida</taxon>
        <taxon>Liliopsida</taxon>
        <taxon>Zingiberales</taxon>
        <taxon>Musaceae</taxon>
        <taxon>Ensete</taxon>
    </lineage>
</organism>
<evidence type="ECO:0000313" key="2">
    <source>
        <dbReference type="Proteomes" id="UP001222027"/>
    </source>
</evidence>
<sequence>MESRADLYHFYQLKYHVQPPVSVTSRILTRISLDVLTWPAKRAAATLPQVGPIIPLHVLVQGNLVGAPNLVAQSIFCSQLFFQVPISIGT</sequence>
<dbReference type="EMBL" id="JAQQAF010000009">
    <property type="protein sequence ID" value="KAJ8460436.1"/>
    <property type="molecule type" value="Genomic_DNA"/>
</dbReference>